<dbReference type="CDD" id="cd14003">
    <property type="entry name" value="STKc_AMPK-like"/>
    <property type="match status" value="1"/>
</dbReference>
<dbReference type="InterPro" id="IPR011009">
    <property type="entry name" value="Kinase-like_dom_sf"/>
</dbReference>
<dbReference type="EC" id="2.7.11.1" evidence="1"/>
<evidence type="ECO:0000256" key="1">
    <source>
        <dbReference type="ARBA" id="ARBA00012513"/>
    </source>
</evidence>
<dbReference type="FunFam" id="1.10.8.10:FF:000005">
    <property type="entry name" value="Non-specific serine/threonine protein kinase"/>
    <property type="match status" value="1"/>
</dbReference>
<feature type="region of interest" description="Disordered" evidence="12">
    <location>
        <begin position="499"/>
        <end position="524"/>
    </location>
</feature>
<dbReference type="CDD" id="cd14337">
    <property type="entry name" value="UBA_MARK_Par1"/>
    <property type="match status" value="1"/>
</dbReference>
<evidence type="ECO:0000259" key="13">
    <source>
        <dbReference type="PROSITE" id="PS50011"/>
    </source>
</evidence>
<evidence type="ECO:0000256" key="4">
    <source>
        <dbReference type="ARBA" id="ARBA00022741"/>
    </source>
</evidence>
<feature type="region of interest" description="Disordered" evidence="12">
    <location>
        <begin position="379"/>
        <end position="410"/>
    </location>
</feature>
<feature type="compositionally biased region" description="Polar residues" evidence="12">
    <location>
        <begin position="394"/>
        <end position="403"/>
    </location>
</feature>
<evidence type="ECO:0000256" key="12">
    <source>
        <dbReference type="SAM" id="MobiDB-lite"/>
    </source>
</evidence>
<feature type="region of interest" description="Disordered" evidence="12">
    <location>
        <begin position="451"/>
        <end position="474"/>
    </location>
</feature>
<protein>
    <recommendedName>
        <fullName evidence="1">non-specific serine/threonine protein kinase</fullName>
        <ecNumber evidence="1">2.7.11.1</ecNumber>
    </recommendedName>
</protein>
<evidence type="ECO:0000313" key="15">
    <source>
        <dbReference type="Proteomes" id="UP001152836"/>
    </source>
</evidence>
<keyword evidence="5" id="KW-0418">Kinase</keyword>
<dbReference type="PROSITE" id="PS00107">
    <property type="entry name" value="PROTEIN_KINASE_ATP"/>
    <property type="match status" value="1"/>
</dbReference>
<gene>
    <name evidence="14" type="primary">LOC101828105</name>
    <name evidence="14" type="ORF">PHOROB_LOCUS1094</name>
</gene>
<dbReference type="Pfam" id="PF00069">
    <property type="entry name" value="Pkinase"/>
    <property type="match status" value="1"/>
</dbReference>
<dbReference type="Gene3D" id="1.10.510.10">
    <property type="entry name" value="Transferase(Phosphotransferase) domain 1"/>
    <property type="match status" value="1"/>
</dbReference>
<feature type="compositionally biased region" description="Polar residues" evidence="12">
    <location>
        <begin position="551"/>
        <end position="564"/>
    </location>
</feature>
<keyword evidence="6 11" id="KW-0067">ATP-binding</keyword>
<comment type="catalytic activity">
    <reaction evidence="10">
        <text>L-seryl-[protein] + ATP = O-phospho-L-seryl-[protein] + ADP + H(+)</text>
        <dbReference type="Rhea" id="RHEA:17989"/>
        <dbReference type="Rhea" id="RHEA-COMP:9863"/>
        <dbReference type="Rhea" id="RHEA-COMP:11604"/>
        <dbReference type="ChEBI" id="CHEBI:15378"/>
        <dbReference type="ChEBI" id="CHEBI:29999"/>
        <dbReference type="ChEBI" id="CHEBI:30616"/>
        <dbReference type="ChEBI" id="CHEBI:83421"/>
        <dbReference type="ChEBI" id="CHEBI:456216"/>
        <dbReference type="EC" id="2.7.11.1"/>
    </reaction>
</comment>
<dbReference type="GO" id="GO:0035556">
    <property type="term" value="P:intracellular signal transduction"/>
    <property type="evidence" value="ECO:0007669"/>
    <property type="project" value="TreeGrafter"/>
</dbReference>
<dbReference type="PANTHER" id="PTHR24346">
    <property type="entry name" value="MAP/MICROTUBULE AFFINITY-REGULATING KINASE"/>
    <property type="match status" value="1"/>
</dbReference>
<organism evidence="14 15">
    <name type="scientific">Phodopus roborovskii</name>
    <name type="common">Roborovski's desert hamster</name>
    <name type="synonym">Cricetulus roborovskii</name>
    <dbReference type="NCBI Taxonomy" id="109678"/>
    <lineage>
        <taxon>Eukaryota</taxon>
        <taxon>Metazoa</taxon>
        <taxon>Chordata</taxon>
        <taxon>Craniata</taxon>
        <taxon>Vertebrata</taxon>
        <taxon>Euteleostomi</taxon>
        <taxon>Mammalia</taxon>
        <taxon>Eutheria</taxon>
        <taxon>Euarchontoglires</taxon>
        <taxon>Glires</taxon>
        <taxon>Rodentia</taxon>
        <taxon>Myomorpha</taxon>
        <taxon>Muroidea</taxon>
        <taxon>Cricetidae</taxon>
        <taxon>Cricetinae</taxon>
        <taxon>Phodopus</taxon>
    </lineage>
</organism>
<dbReference type="Proteomes" id="UP001152836">
    <property type="component" value="Unassembled WGS sequence"/>
</dbReference>
<dbReference type="PANTHER" id="PTHR24346:SF85">
    <property type="entry name" value="RIKEN CDNA 1810024B03 GENE"/>
    <property type="match status" value="1"/>
</dbReference>
<evidence type="ECO:0000256" key="6">
    <source>
        <dbReference type="ARBA" id="ARBA00022840"/>
    </source>
</evidence>
<name>A0AAU9YRZ2_PHORO</name>
<sequence length="674" mass="75427">MKRWEEAQDKKYKPFDEEALTEHYKILTTLGQGGFGEVKLASHLLTQTRVAVKILPKGKKNTFIKSELEIMKALDHPNIIKLLHIIDTTNNTYMVMEHATGGELMGRIVKFGYLPEEESCRLFKQMVCALQYCHRKGIAHRDLKPENILVDGKGNIKLSDFGLGAKLIMGQKLAAFCGTLPYCAPELFEGKGYDGLAIDVWSLGVVLYFMSTGCLPFQGHTYEGLRQKILAGKYSVKFKLSPELWDMIAKLLTINPRQRPRIGDILSFQWLKHVNEGSPSSFRENASHHPDPTVMVIMGVMGYRQREIKKALQEKTFDQVMATYLILRQQSPWGDNFIKKLKPRQSDRTLNSAEPPTMPKVTIIKRGSSVPTLPTFILPTLPESSKNDKKCRTRNSMPPTMNYPNKKMAPVHRTCPQDVQEAHFMSSTWGDTESNNTSDEICTQLSSECTPLESDSSLDVSKAGSNNSKYKASSPNILSHHASVAEAQCKYTNITNENISSSLPQTLPQEDLRGRPHRMTTAGSKNNITSCVALPHHISVEEAQFKDTNTLGKNISSSLPQTLPQEDLRGRPHRVTTAGSKNNMTSQDGLPPVSSKEAQGDGPTVQEKDLSSSFPETSRGHLSGRCQTAPRAPFKKRVWKSLKNRSTKRLRRLCCCLSTENRERLANNKILAVS</sequence>
<evidence type="ECO:0000256" key="5">
    <source>
        <dbReference type="ARBA" id="ARBA00022777"/>
    </source>
</evidence>
<evidence type="ECO:0000256" key="2">
    <source>
        <dbReference type="ARBA" id="ARBA00022527"/>
    </source>
</evidence>
<comment type="caution">
    <text evidence="14">The sequence shown here is derived from an EMBL/GenBank/DDBJ whole genome shotgun (WGS) entry which is preliminary data.</text>
</comment>
<dbReference type="InterPro" id="IPR000719">
    <property type="entry name" value="Prot_kinase_dom"/>
</dbReference>
<proteinExistence type="inferred from homology"/>
<dbReference type="SUPFAM" id="SSF56112">
    <property type="entry name" value="Protein kinase-like (PK-like)"/>
    <property type="match status" value="1"/>
</dbReference>
<comment type="catalytic activity">
    <reaction evidence="9">
        <text>L-threonyl-[protein] + ATP = O-phospho-L-threonyl-[protein] + ADP + H(+)</text>
        <dbReference type="Rhea" id="RHEA:46608"/>
        <dbReference type="Rhea" id="RHEA-COMP:11060"/>
        <dbReference type="Rhea" id="RHEA-COMP:11605"/>
        <dbReference type="ChEBI" id="CHEBI:15378"/>
        <dbReference type="ChEBI" id="CHEBI:30013"/>
        <dbReference type="ChEBI" id="CHEBI:30616"/>
        <dbReference type="ChEBI" id="CHEBI:61977"/>
        <dbReference type="ChEBI" id="CHEBI:456216"/>
        <dbReference type="EC" id="2.7.11.1"/>
    </reaction>
</comment>
<evidence type="ECO:0000256" key="7">
    <source>
        <dbReference type="ARBA" id="ARBA00037391"/>
    </source>
</evidence>
<dbReference type="GO" id="GO:0004674">
    <property type="term" value="F:protein serine/threonine kinase activity"/>
    <property type="evidence" value="ECO:0007669"/>
    <property type="project" value="UniProtKB-KW"/>
</dbReference>
<dbReference type="AlphaFoldDB" id="A0AAU9YRZ2"/>
<dbReference type="FunFam" id="1.10.510.10:FF:000002">
    <property type="entry name" value="Non-specific serine/threonine protein kinase"/>
    <property type="match status" value="1"/>
</dbReference>
<dbReference type="InterPro" id="IPR017441">
    <property type="entry name" value="Protein_kinase_ATP_BS"/>
</dbReference>
<accession>A0AAU9YRZ2</accession>
<reference evidence="14" key="1">
    <citation type="submission" date="2022-06" db="EMBL/GenBank/DDBJ databases">
        <authorList>
            <person name="Andreotti S."/>
            <person name="Wyler E."/>
        </authorList>
    </citation>
    <scope>NUCLEOTIDE SEQUENCE</scope>
</reference>
<dbReference type="InterPro" id="IPR008271">
    <property type="entry name" value="Ser/Thr_kinase_AS"/>
</dbReference>
<dbReference type="GO" id="GO:0045719">
    <property type="term" value="P:negative regulation of glycogen biosynthetic process"/>
    <property type="evidence" value="ECO:0007669"/>
    <property type="project" value="TreeGrafter"/>
</dbReference>
<evidence type="ECO:0000256" key="3">
    <source>
        <dbReference type="ARBA" id="ARBA00022679"/>
    </source>
</evidence>
<feature type="compositionally biased region" description="Polar residues" evidence="12">
    <location>
        <begin position="577"/>
        <end position="588"/>
    </location>
</feature>
<comment type="similarity">
    <text evidence="8">Belongs to the protein kinase superfamily. CAMK Ser/Thr protein kinase family. Smok subfamily.</text>
</comment>
<dbReference type="GO" id="GO:0005524">
    <property type="term" value="F:ATP binding"/>
    <property type="evidence" value="ECO:0007669"/>
    <property type="project" value="UniProtKB-UniRule"/>
</dbReference>
<keyword evidence="4 11" id="KW-0547">Nucleotide-binding</keyword>
<evidence type="ECO:0000256" key="10">
    <source>
        <dbReference type="ARBA" id="ARBA00048679"/>
    </source>
</evidence>
<dbReference type="EMBL" id="CALSGD010000248">
    <property type="protein sequence ID" value="CAH6777121.1"/>
    <property type="molecule type" value="Genomic_DNA"/>
</dbReference>
<feature type="compositionally biased region" description="Polar residues" evidence="12">
    <location>
        <begin position="499"/>
        <end position="508"/>
    </location>
</feature>
<dbReference type="FunFam" id="3.30.200.20:FF:000003">
    <property type="entry name" value="Non-specific serine/threonine protein kinase"/>
    <property type="match status" value="1"/>
</dbReference>
<dbReference type="GO" id="GO:0005829">
    <property type="term" value="C:cytosol"/>
    <property type="evidence" value="ECO:0007669"/>
    <property type="project" value="TreeGrafter"/>
</dbReference>
<evidence type="ECO:0000256" key="9">
    <source>
        <dbReference type="ARBA" id="ARBA00047899"/>
    </source>
</evidence>
<feature type="binding site" evidence="11">
    <location>
        <position position="53"/>
    </location>
    <ligand>
        <name>ATP</name>
        <dbReference type="ChEBI" id="CHEBI:30616"/>
    </ligand>
</feature>
<dbReference type="PROSITE" id="PS50011">
    <property type="entry name" value="PROTEIN_KINASE_DOM"/>
    <property type="match status" value="1"/>
</dbReference>
<dbReference type="SMART" id="SM00220">
    <property type="entry name" value="S_TKc"/>
    <property type="match status" value="1"/>
</dbReference>
<feature type="region of interest" description="Disordered" evidence="12">
    <location>
        <begin position="551"/>
        <end position="627"/>
    </location>
</feature>
<evidence type="ECO:0000313" key="14">
    <source>
        <dbReference type="EMBL" id="CAH6777121.1"/>
    </source>
</evidence>
<feature type="domain" description="Protein kinase" evidence="13">
    <location>
        <begin position="24"/>
        <end position="271"/>
    </location>
</feature>
<comment type="function">
    <text evidence="7">May play a role in sperm motility, especially in the regulation of flagellar function.</text>
</comment>
<dbReference type="PROSITE" id="PS00108">
    <property type="entry name" value="PROTEIN_KINASE_ST"/>
    <property type="match status" value="1"/>
</dbReference>
<keyword evidence="15" id="KW-1185">Reference proteome</keyword>
<keyword evidence="3" id="KW-0808">Transferase</keyword>
<evidence type="ECO:0000256" key="8">
    <source>
        <dbReference type="ARBA" id="ARBA00038181"/>
    </source>
</evidence>
<dbReference type="GO" id="GO:0005634">
    <property type="term" value="C:nucleus"/>
    <property type="evidence" value="ECO:0007669"/>
    <property type="project" value="TreeGrafter"/>
</dbReference>
<keyword evidence="2" id="KW-0723">Serine/threonine-protein kinase</keyword>
<evidence type="ECO:0000256" key="11">
    <source>
        <dbReference type="PROSITE-ProRule" id="PRU10141"/>
    </source>
</evidence>